<dbReference type="InterPro" id="IPR016193">
    <property type="entry name" value="Cytidine_deaminase-like"/>
</dbReference>
<protein>
    <recommendedName>
        <fullName evidence="2">CMP/dCMP-type deaminase domain-containing protein</fullName>
    </recommendedName>
</protein>
<feature type="compositionally biased region" description="Low complexity" evidence="1">
    <location>
        <begin position="104"/>
        <end position="127"/>
    </location>
</feature>
<organism evidence="3 4">
    <name type="scientific">Trametes coccinea (strain BRFM310)</name>
    <name type="common">Pycnoporus coccineus</name>
    <dbReference type="NCBI Taxonomy" id="1353009"/>
    <lineage>
        <taxon>Eukaryota</taxon>
        <taxon>Fungi</taxon>
        <taxon>Dikarya</taxon>
        <taxon>Basidiomycota</taxon>
        <taxon>Agaricomycotina</taxon>
        <taxon>Agaricomycetes</taxon>
        <taxon>Polyporales</taxon>
        <taxon>Polyporaceae</taxon>
        <taxon>Trametes</taxon>
    </lineage>
</organism>
<dbReference type="EMBL" id="KZ084184">
    <property type="protein sequence ID" value="OSC96403.1"/>
    <property type="molecule type" value="Genomic_DNA"/>
</dbReference>
<name>A0A1Y2I706_TRAC3</name>
<proteinExistence type="predicted"/>
<feature type="compositionally biased region" description="Low complexity" evidence="1">
    <location>
        <begin position="141"/>
        <end position="188"/>
    </location>
</feature>
<dbReference type="GO" id="GO:0003824">
    <property type="term" value="F:catalytic activity"/>
    <property type="evidence" value="ECO:0007669"/>
    <property type="project" value="InterPro"/>
</dbReference>
<dbReference type="Pfam" id="PF00383">
    <property type="entry name" value="dCMP_cyt_deam_1"/>
    <property type="match status" value="1"/>
</dbReference>
<dbReference type="Proteomes" id="UP000193067">
    <property type="component" value="Unassembled WGS sequence"/>
</dbReference>
<evidence type="ECO:0000256" key="1">
    <source>
        <dbReference type="SAM" id="MobiDB-lite"/>
    </source>
</evidence>
<reference evidence="3 4" key="1">
    <citation type="journal article" date="2015" name="Biotechnol. Biofuels">
        <title>Enhanced degradation of softwood versus hardwood by the white-rot fungus Pycnoporus coccineus.</title>
        <authorList>
            <person name="Couturier M."/>
            <person name="Navarro D."/>
            <person name="Chevret D."/>
            <person name="Henrissat B."/>
            <person name="Piumi F."/>
            <person name="Ruiz-Duenas F.J."/>
            <person name="Martinez A.T."/>
            <person name="Grigoriev I.V."/>
            <person name="Riley R."/>
            <person name="Lipzen A."/>
            <person name="Berrin J.G."/>
            <person name="Master E.R."/>
            <person name="Rosso M.N."/>
        </authorList>
    </citation>
    <scope>NUCLEOTIDE SEQUENCE [LARGE SCALE GENOMIC DNA]</scope>
    <source>
        <strain evidence="3 4">BRFM310</strain>
    </source>
</reference>
<feature type="compositionally biased region" description="Basic residues" evidence="1">
    <location>
        <begin position="91"/>
        <end position="101"/>
    </location>
</feature>
<feature type="domain" description="CMP/dCMP-type deaminase" evidence="2">
    <location>
        <begin position="1"/>
        <end position="74"/>
    </location>
</feature>
<feature type="region of interest" description="Disordered" evidence="1">
    <location>
        <begin position="82"/>
        <end position="208"/>
    </location>
</feature>
<keyword evidence="4" id="KW-1185">Reference proteome</keyword>
<evidence type="ECO:0000313" key="4">
    <source>
        <dbReference type="Proteomes" id="UP000193067"/>
    </source>
</evidence>
<evidence type="ECO:0000313" key="3">
    <source>
        <dbReference type="EMBL" id="OSC96403.1"/>
    </source>
</evidence>
<dbReference type="Gene3D" id="3.40.140.10">
    <property type="entry name" value="Cytidine Deaminase, domain 2"/>
    <property type="match status" value="2"/>
</dbReference>
<dbReference type="GO" id="GO:0006139">
    <property type="term" value="P:nucleobase-containing compound metabolic process"/>
    <property type="evidence" value="ECO:0007669"/>
    <property type="project" value="UniProtKB-ARBA"/>
</dbReference>
<feature type="compositionally biased region" description="Basic and acidic residues" evidence="1">
    <location>
        <begin position="196"/>
        <end position="208"/>
    </location>
</feature>
<accession>A0A1Y2I706</accession>
<dbReference type="AlphaFoldDB" id="A0A1Y2I706"/>
<feature type="compositionally biased region" description="Basic residues" evidence="1">
    <location>
        <begin position="128"/>
        <end position="140"/>
    </location>
</feature>
<dbReference type="InterPro" id="IPR002125">
    <property type="entry name" value="CMP_dCMP_dom"/>
</dbReference>
<dbReference type="OrthoDB" id="9972196at2759"/>
<evidence type="ECO:0000259" key="2">
    <source>
        <dbReference type="Pfam" id="PF00383"/>
    </source>
</evidence>
<dbReference type="SUPFAM" id="SSF53927">
    <property type="entry name" value="Cytidine deaminase-like"/>
    <property type="match status" value="2"/>
</dbReference>
<gene>
    <name evidence="3" type="ORF">PYCCODRAFT_1379249</name>
</gene>
<sequence>MNKTQFYLSQCAEAASKSPMCFTLGAVMVKGGKVISSGYNHHRPHYDGSELKTHGHRKPVSMHAEMHAIFSLTGMSPSFKTQVQGMERRGQKGLRAPRRVSRGPLTPTTMLPSAATTSTTAAPSSKPSKGKSKQRHRSSSRHSSSSGLGHVLSGASSSEESSGSESSRPSSHGRPRSSSSSCSPSASSKTVTRTRQPREIDKLWDARRRDPRANGADIYVARFTKNGMGTAKPCWRCLEWCRWAGVKRIFHWNAEEGKFDVVKVNSAESGQYETHADIRLFAGLVSVSGCLPTVYLRGSQGW</sequence>